<accession>A0A0B5AHN8</accession>
<name>A0A0B5AHN8_9BACL</name>
<dbReference type="Proteomes" id="UP000031449">
    <property type="component" value="Chromosome"/>
</dbReference>
<evidence type="ECO:0000313" key="1">
    <source>
        <dbReference type="EMBL" id="AJD89591.1"/>
    </source>
</evidence>
<protein>
    <submittedName>
        <fullName evidence="1">Uncharacterized protein</fullName>
    </submittedName>
</protein>
<dbReference type="OrthoDB" id="2626141at2"/>
<proteinExistence type="predicted"/>
<dbReference type="STRING" id="1508404.JMA_02740"/>
<dbReference type="AlphaFoldDB" id="A0A0B5AHN8"/>
<dbReference type="BioCyc" id="JESP1508404:G14D9-9491-MONOMER"/>
<sequence>MELLALYYKKYAGAAKASDYVEWACQHLYTDDPEVKKLASMRVKEQLNMFEIEQMFANVMKSLQLTAPSEKACVAAHIKSLHAQLVMPVPQTMQIVNEIYECTVAHDLFEEQMRWQEVSDIIDDFQYGDNQKGYTADQVKQMITAHARKLWHMKPSEMDVTALIGQRVTGIDSEIHFIIQLEQGAIIIECPWRIRNADVILLGETDIQSNQREWRAVSELLAGKTIEDVQLFEQCPLLIIQCGDVFIDVFHASAYFDGWTLTNEADFYVFSMHGGSIA</sequence>
<keyword evidence="2" id="KW-1185">Reference proteome</keyword>
<dbReference type="KEGG" id="jeo:JMA_02740"/>
<gene>
    <name evidence="1" type="ORF">JMA_02740</name>
</gene>
<evidence type="ECO:0000313" key="2">
    <source>
        <dbReference type="Proteomes" id="UP000031449"/>
    </source>
</evidence>
<reference evidence="1 2" key="1">
    <citation type="submission" date="2014-08" db="EMBL/GenBank/DDBJ databases">
        <title>Complete genome of a marine bacteria Jeotgalibacillus malaysiensis.</title>
        <authorList>
            <person name="Yaakop A.S."/>
            <person name="Chan K.-G."/>
            <person name="Goh K.M."/>
        </authorList>
    </citation>
    <scope>NUCLEOTIDE SEQUENCE [LARGE SCALE GENOMIC DNA]</scope>
    <source>
        <strain evidence="1 2">D5</strain>
    </source>
</reference>
<organism evidence="1 2">
    <name type="scientific">Jeotgalibacillus malaysiensis</name>
    <dbReference type="NCBI Taxonomy" id="1508404"/>
    <lineage>
        <taxon>Bacteria</taxon>
        <taxon>Bacillati</taxon>
        <taxon>Bacillota</taxon>
        <taxon>Bacilli</taxon>
        <taxon>Bacillales</taxon>
        <taxon>Caryophanaceae</taxon>
        <taxon>Jeotgalibacillus</taxon>
    </lineage>
</organism>
<dbReference type="EMBL" id="CP009416">
    <property type="protein sequence ID" value="AJD89591.1"/>
    <property type="molecule type" value="Genomic_DNA"/>
</dbReference>
<dbReference type="HOGENOM" id="CLU_1000314_0_0_9"/>